<dbReference type="Pfam" id="PF04087">
    <property type="entry name" value="DUF389"/>
    <property type="match status" value="1"/>
</dbReference>
<comment type="caution">
    <text evidence="3">The sequence shown here is derived from an EMBL/GenBank/DDBJ whole genome shotgun (WGS) entry which is preliminary data.</text>
</comment>
<protein>
    <submittedName>
        <fullName evidence="3">TIGR00341 family protein</fullName>
    </submittedName>
</protein>
<feature type="region of interest" description="Disordered" evidence="1">
    <location>
        <begin position="78"/>
        <end position="100"/>
    </location>
</feature>
<feature type="transmembrane region" description="Helical" evidence="2">
    <location>
        <begin position="239"/>
        <end position="263"/>
    </location>
</feature>
<dbReference type="RefSeq" id="WP_285669597.1">
    <property type="nucleotide sequence ID" value="NZ_BSYI01000001.1"/>
</dbReference>
<name>A0ABQ6LC61_9RHOB</name>
<keyword evidence="2" id="KW-0472">Membrane</keyword>
<keyword evidence="4" id="KW-1185">Reference proteome</keyword>
<dbReference type="PANTHER" id="PTHR20992">
    <property type="entry name" value="AT15442P-RELATED"/>
    <property type="match status" value="1"/>
</dbReference>
<sequence length="336" mass="34550">MPFRWIEVIAPESRREDVERIAGEAGISEVIVGPCAGSSRASIRLLAGEIDRQQLIDDLQDALETEQGWRIVLSDTEAVTPHTEEEKEREQASIEARESDSRAASREELFQSVVRGAALSRDYIVLVALSTVVAGIGLVKDDLAVIIGAMVIAPLLGPSLALAFATAVGDRTLLLRAVRSLCAGLAIAVGLALAIPLITEVDIEGSELSRRTQVDLGALALALASGAAAALSRTAGLSSALVGVMVSAALLPPAAALGIALASGAMASAAGAGLLLGINVAAVTLAAILTFLAKGVRPRTWHEREGAAQSLKVTVAVLAVALLAMSSLIALDLRPG</sequence>
<feature type="transmembrane region" description="Helical" evidence="2">
    <location>
        <begin position="180"/>
        <end position="199"/>
    </location>
</feature>
<dbReference type="NCBIfam" id="TIGR00341">
    <property type="entry name" value="TIGR00341 family protein"/>
    <property type="match status" value="1"/>
</dbReference>
<dbReference type="EMBL" id="BSYI01000001">
    <property type="protein sequence ID" value="GMG80974.1"/>
    <property type="molecule type" value="Genomic_DNA"/>
</dbReference>
<evidence type="ECO:0000313" key="4">
    <source>
        <dbReference type="Proteomes" id="UP001239909"/>
    </source>
</evidence>
<proteinExistence type="predicted"/>
<feature type="compositionally biased region" description="Basic and acidic residues" evidence="1">
    <location>
        <begin position="82"/>
        <end position="100"/>
    </location>
</feature>
<dbReference type="PANTHER" id="PTHR20992:SF9">
    <property type="entry name" value="AT15442P-RELATED"/>
    <property type="match status" value="1"/>
</dbReference>
<organism evidence="3 4">
    <name type="scientific">Paralimibaculum aggregatum</name>
    <dbReference type="NCBI Taxonomy" id="3036245"/>
    <lineage>
        <taxon>Bacteria</taxon>
        <taxon>Pseudomonadati</taxon>
        <taxon>Pseudomonadota</taxon>
        <taxon>Alphaproteobacteria</taxon>
        <taxon>Rhodobacterales</taxon>
        <taxon>Paracoccaceae</taxon>
        <taxon>Paralimibaculum</taxon>
    </lineage>
</organism>
<feature type="transmembrane region" description="Helical" evidence="2">
    <location>
        <begin position="214"/>
        <end position="232"/>
    </location>
</feature>
<accession>A0ABQ6LC61</accession>
<evidence type="ECO:0000256" key="1">
    <source>
        <dbReference type="SAM" id="MobiDB-lite"/>
    </source>
</evidence>
<keyword evidence="2" id="KW-0812">Transmembrane</keyword>
<reference evidence="3 4" key="1">
    <citation type="submission" date="2023-04" db="EMBL/GenBank/DDBJ databases">
        <title>Marinoamorphus aggregata gen. nov., sp. Nov., isolate from tissue of brittle star Ophioplocus japonicus.</title>
        <authorList>
            <person name="Kawano K."/>
            <person name="Sawayama S."/>
            <person name="Nakagawa S."/>
        </authorList>
    </citation>
    <scope>NUCLEOTIDE SEQUENCE [LARGE SCALE GENOMIC DNA]</scope>
    <source>
        <strain evidence="3 4">NKW23</strain>
    </source>
</reference>
<evidence type="ECO:0000256" key="2">
    <source>
        <dbReference type="SAM" id="Phobius"/>
    </source>
</evidence>
<dbReference type="InterPro" id="IPR005240">
    <property type="entry name" value="DUF389"/>
</dbReference>
<feature type="transmembrane region" description="Helical" evidence="2">
    <location>
        <begin position="123"/>
        <end position="139"/>
    </location>
</feature>
<dbReference type="Proteomes" id="UP001239909">
    <property type="component" value="Unassembled WGS sequence"/>
</dbReference>
<feature type="transmembrane region" description="Helical" evidence="2">
    <location>
        <begin position="269"/>
        <end position="292"/>
    </location>
</feature>
<evidence type="ECO:0000313" key="3">
    <source>
        <dbReference type="EMBL" id="GMG80974.1"/>
    </source>
</evidence>
<feature type="transmembrane region" description="Helical" evidence="2">
    <location>
        <begin position="145"/>
        <end position="168"/>
    </location>
</feature>
<gene>
    <name evidence="3" type="ORF">LNKW23_01860</name>
</gene>
<feature type="transmembrane region" description="Helical" evidence="2">
    <location>
        <begin position="313"/>
        <end position="331"/>
    </location>
</feature>
<keyword evidence="2" id="KW-1133">Transmembrane helix</keyword>